<dbReference type="PROSITE" id="PS50330">
    <property type="entry name" value="UIM"/>
    <property type="match status" value="1"/>
</dbReference>
<dbReference type="InterPro" id="IPR033865">
    <property type="entry name" value="Ataxin-3"/>
</dbReference>
<dbReference type="PROSITE" id="PS50957">
    <property type="entry name" value="JOSEPHIN"/>
    <property type="match status" value="1"/>
</dbReference>
<dbReference type="AlphaFoldDB" id="A0A9Q0LEB9"/>
<protein>
    <recommendedName>
        <fullName evidence="3">ubiquitinyl hydrolase 1</fullName>
        <ecNumber evidence="3">3.4.19.12</ecNumber>
    </recommendedName>
</protein>
<keyword evidence="5" id="KW-0833">Ubl conjugation pathway</keyword>
<dbReference type="InterPro" id="IPR003903">
    <property type="entry name" value="UIM_dom"/>
</dbReference>
<feature type="active site" description="Nucleophile" evidence="11">
    <location>
        <position position="16"/>
    </location>
</feature>
<name>A0A9Q0LEB9_ANAIG</name>
<feature type="active site" evidence="12">
    <location>
        <position position="16"/>
    </location>
</feature>
<dbReference type="Proteomes" id="UP001149090">
    <property type="component" value="Unassembled WGS sequence"/>
</dbReference>
<dbReference type="GO" id="GO:0005634">
    <property type="term" value="C:nucleus"/>
    <property type="evidence" value="ECO:0007669"/>
    <property type="project" value="UniProtKB-SubCell"/>
</dbReference>
<feature type="active site" evidence="11 12">
    <location>
        <position position="137"/>
    </location>
</feature>
<dbReference type="SMART" id="SM01246">
    <property type="entry name" value="Josephin"/>
    <property type="match status" value="1"/>
</dbReference>
<organism evidence="14 15">
    <name type="scientific">Anaeramoeba ignava</name>
    <name type="common">Anaerobic marine amoeba</name>
    <dbReference type="NCBI Taxonomy" id="1746090"/>
    <lineage>
        <taxon>Eukaryota</taxon>
        <taxon>Metamonada</taxon>
        <taxon>Anaeramoebidae</taxon>
        <taxon>Anaeramoeba</taxon>
    </lineage>
</organism>
<dbReference type="Gene3D" id="1.10.287.10">
    <property type="entry name" value="S15/NS1, RNA-binding"/>
    <property type="match status" value="1"/>
</dbReference>
<evidence type="ECO:0000256" key="7">
    <source>
        <dbReference type="ARBA" id="ARBA00022807"/>
    </source>
</evidence>
<comment type="caution">
    <text evidence="14">The sequence shown here is derived from an EMBL/GenBank/DDBJ whole genome shotgun (WGS) entry which is preliminary data.</text>
</comment>
<evidence type="ECO:0000256" key="3">
    <source>
        <dbReference type="ARBA" id="ARBA00012759"/>
    </source>
</evidence>
<dbReference type="InterPro" id="IPR006155">
    <property type="entry name" value="Josephin"/>
</dbReference>
<comment type="subcellular location">
    <subcellularLocation>
        <location evidence="2">Nucleus</location>
    </subcellularLocation>
</comment>
<evidence type="ECO:0000256" key="11">
    <source>
        <dbReference type="PIRSR" id="PIRSR633865-1"/>
    </source>
</evidence>
<dbReference type="OrthoDB" id="10063692at2759"/>
<keyword evidence="9" id="KW-0804">Transcription</keyword>
<evidence type="ECO:0000256" key="4">
    <source>
        <dbReference type="ARBA" id="ARBA00022670"/>
    </source>
</evidence>
<dbReference type="Gene3D" id="3.90.70.40">
    <property type="match status" value="1"/>
</dbReference>
<gene>
    <name evidence="14" type="ORF">M0811_11465</name>
</gene>
<feature type="active site" evidence="12">
    <location>
        <position position="121"/>
    </location>
</feature>
<evidence type="ECO:0000256" key="1">
    <source>
        <dbReference type="ARBA" id="ARBA00000707"/>
    </source>
</evidence>
<evidence type="ECO:0000256" key="10">
    <source>
        <dbReference type="ARBA" id="ARBA00023242"/>
    </source>
</evidence>
<dbReference type="OMA" id="PWRWYNL"/>
<evidence type="ECO:0000313" key="14">
    <source>
        <dbReference type="EMBL" id="KAJ5069953.1"/>
    </source>
</evidence>
<dbReference type="GO" id="GO:0016579">
    <property type="term" value="P:protein deubiquitination"/>
    <property type="evidence" value="ECO:0007669"/>
    <property type="project" value="InterPro"/>
</dbReference>
<feature type="domain" description="Josephin" evidence="13">
    <location>
        <begin position="2"/>
        <end position="183"/>
    </location>
</feature>
<keyword evidence="8" id="KW-0805">Transcription regulation</keyword>
<proteinExistence type="predicted"/>
<reference evidence="14" key="1">
    <citation type="submission" date="2022-10" db="EMBL/GenBank/DDBJ databases">
        <title>Novel sulphate-reducing endosymbionts in the free-living metamonad Anaeramoeba.</title>
        <authorList>
            <person name="Jerlstrom-Hultqvist J."/>
            <person name="Cepicka I."/>
            <person name="Gallot-Lavallee L."/>
            <person name="Salas-Leiva D."/>
            <person name="Curtis B.A."/>
            <person name="Zahonova K."/>
            <person name="Pipaliya S."/>
            <person name="Dacks J."/>
            <person name="Roger A.J."/>
        </authorList>
    </citation>
    <scope>NUCLEOTIDE SEQUENCE</scope>
    <source>
        <strain evidence="14">BMAN</strain>
    </source>
</reference>
<keyword evidence="4" id="KW-0645">Protease</keyword>
<evidence type="ECO:0000256" key="5">
    <source>
        <dbReference type="ARBA" id="ARBA00022786"/>
    </source>
</evidence>
<evidence type="ECO:0000259" key="13">
    <source>
        <dbReference type="PROSITE" id="PS50957"/>
    </source>
</evidence>
<keyword evidence="10" id="KW-0539">Nucleus</keyword>
<sequence length="259" mass="29953">MEFGIYHEVQKDDALCAAHCLNSLLQGQYFSAGELTEIAETLDELERQTMAQNGIDSVDFLKFMAQDSKNVDLSGNFSVQVLIKALEAFNISLIPLFHPSEKNSRENPHLQNAFIANYMSHWFTIRKFGGSIWFNLNSLFKEPEYVSSTFLSLLLSQLQQEGYTIFVVKGILPESKADQFLEGLTELPNYKKYQKPKQKPKIEKMKKKDSIEINPILKETIEKSKREMINKEEFDEQQQMELAIQLSLLEINKEEKKEK</sequence>
<evidence type="ECO:0000256" key="9">
    <source>
        <dbReference type="ARBA" id="ARBA00023163"/>
    </source>
</evidence>
<dbReference type="Pfam" id="PF02099">
    <property type="entry name" value="Josephin"/>
    <property type="match status" value="1"/>
</dbReference>
<dbReference type="GO" id="GO:0006508">
    <property type="term" value="P:proteolysis"/>
    <property type="evidence" value="ECO:0007669"/>
    <property type="project" value="UniProtKB-KW"/>
</dbReference>
<keyword evidence="6 12" id="KW-0378">Hydrolase</keyword>
<accession>A0A9Q0LEB9</accession>
<evidence type="ECO:0000256" key="2">
    <source>
        <dbReference type="ARBA" id="ARBA00004123"/>
    </source>
</evidence>
<comment type="catalytic activity">
    <reaction evidence="1">
        <text>Thiol-dependent hydrolysis of ester, thioester, amide, peptide and isopeptide bonds formed by the C-terminal Gly of ubiquitin (a 76-residue protein attached to proteins as an intracellular targeting signal).</text>
        <dbReference type="EC" id="3.4.19.12"/>
    </reaction>
</comment>
<dbReference type="PANTHER" id="PTHR14159:SF0">
    <property type="entry name" value="ATAXIN-3-RELATED"/>
    <property type="match status" value="1"/>
</dbReference>
<dbReference type="PRINTS" id="PR01233">
    <property type="entry name" value="JOSEPHIN"/>
</dbReference>
<dbReference type="EMBL" id="JAPDFW010000101">
    <property type="protein sequence ID" value="KAJ5069953.1"/>
    <property type="molecule type" value="Genomic_DNA"/>
</dbReference>
<feature type="active site" description="Proton acceptor" evidence="11">
    <location>
        <position position="121"/>
    </location>
</feature>
<dbReference type="PANTHER" id="PTHR14159">
    <property type="entry name" value="ATAXIN-3-RELATED"/>
    <property type="match status" value="1"/>
</dbReference>
<dbReference type="EC" id="3.4.19.12" evidence="3"/>
<keyword evidence="7" id="KW-0788">Thiol protease</keyword>
<evidence type="ECO:0000313" key="15">
    <source>
        <dbReference type="Proteomes" id="UP001149090"/>
    </source>
</evidence>
<evidence type="ECO:0000256" key="6">
    <source>
        <dbReference type="ARBA" id="ARBA00022801"/>
    </source>
</evidence>
<keyword evidence="15" id="KW-1185">Reference proteome</keyword>
<dbReference type="GO" id="GO:0004843">
    <property type="term" value="F:cysteine-type deubiquitinase activity"/>
    <property type="evidence" value="ECO:0007669"/>
    <property type="project" value="UniProtKB-EC"/>
</dbReference>
<evidence type="ECO:0000256" key="12">
    <source>
        <dbReference type="PROSITE-ProRule" id="PRU00331"/>
    </source>
</evidence>
<evidence type="ECO:0000256" key="8">
    <source>
        <dbReference type="ARBA" id="ARBA00023015"/>
    </source>
</evidence>